<accession>A0A0F9HLS2</accession>
<comment type="caution">
    <text evidence="1">The sequence shown here is derived from an EMBL/GenBank/DDBJ whole genome shotgun (WGS) entry which is preliminary data.</text>
</comment>
<organism evidence="1">
    <name type="scientific">marine sediment metagenome</name>
    <dbReference type="NCBI Taxonomy" id="412755"/>
    <lineage>
        <taxon>unclassified sequences</taxon>
        <taxon>metagenomes</taxon>
        <taxon>ecological metagenomes</taxon>
    </lineage>
</organism>
<dbReference type="EMBL" id="LAZR01016525">
    <property type="protein sequence ID" value="KKM04127.1"/>
    <property type="molecule type" value="Genomic_DNA"/>
</dbReference>
<evidence type="ECO:0000313" key="1">
    <source>
        <dbReference type="EMBL" id="KKM04127.1"/>
    </source>
</evidence>
<sequence>MEIREEIAKLNITMPADMPQNLVGTDLADKILKVLKNHGVRAGYAHVVGESWPGIKAYASDGHAPGFSEI</sequence>
<proteinExistence type="predicted"/>
<protein>
    <submittedName>
        <fullName evidence="1">Uncharacterized protein</fullName>
    </submittedName>
</protein>
<reference evidence="1" key="1">
    <citation type="journal article" date="2015" name="Nature">
        <title>Complex archaea that bridge the gap between prokaryotes and eukaryotes.</title>
        <authorList>
            <person name="Spang A."/>
            <person name="Saw J.H."/>
            <person name="Jorgensen S.L."/>
            <person name="Zaremba-Niedzwiedzka K."/>
            <person name="Martijn J."/>
            <person name="Lind A.E."/>
            <person name="van Eijk R."/>
            <person name="Schleper C."/>
            <person name="Guy L."/>
            <person name="Ettema T.J."/>
        </authorList>
    </citation>
    <scope>NUCLEOTIDE SEQUENCE</scope>
</reference>
<name>A0A0F9HLS2_9ZZZZ</name>
<gene>
    <name evidence="1" type="ORF">LCGC14_1767420</name>
</gene>
<dbReference type="AlphaFoldDB" id="A0A0F9HLS2"/>